<name>I1PB54_ORYGL</name>
<sequence length="180" mass="20413">MAGCRRRLVLSLSFSSLWLAMQRERTTTTTGLLSAADEVNVAERNRTACLVDTGGGSTTRATGRLDNVAAAREEGRCRQPPLCVVVCRGEPVCTIVCGGEPRKKPYELQQIETARNRQRVSHRRSGRWRWMQNHDNNTTFSLEAEKPKREPHHPRRSKENHDELWMKTTTTIPEWSSKGG</sequence>
<dbReference type="AlphaFoldDB" id="I1PB54"/>
<protein>
    <recommendedName>
        <fullName evidence="5">Secreted protein</fullName>
    </recommendedName>
</protein>
<evidence type="ECO:0000313" key="4">
    <source>
        <dbReference type="Proteomes" id="UP000007306"/>
    </source>
</evidence>
<reference evidence="3 4" key="2">
    <citation type="submission" date="2018-04" db="EMBL/GenBank/DDBJ databases">
        <title>OglaRS2 (Oryza glaberrima Reference Sequence Version 2).</title>
        <authorList>
            <person name="Zhang J."/>
            <person name="Kudrna D."/>
            <person name="Lee S."/>
            <person name="Talag J."/>
            <person name="Rajasekar S."/>
            <person name="Wing R.A."/>
        </authorList>
    </citation>
    <scope>NUCLEOTIDE SEQUENCE [LARGE SCALE GENOMIC DNA]</scope>
    <source>
        <strain evidence="3 4">cv. IRGC 96717</strain>
    </source>
</reference>
<feature type="chain" id="PRO_5003648989" description="Secreted protein" evidence="2">
    <location>
        <begin position="21"/>
        <end position="180"/>
    </location>
</feature>
<dbReference type="HOGENOM" id="CLU_1698296_0_0_1"/>
<feature type="region of interest" description="Disordered" evidence="1">
    <location>
        <begin position="117"/>
        <end position="180"/>
    </location>
</feature>
<evidence type="ECO:0008006" key="5">
    <source>
        <dbReference type="Google" id="ProtNLM"/>
    </source>
</evidence>
<dbReference type="EnsemblPlants" id="ORGLA03G0160000.1">
    <property type="protein sequence ID" value="ORGLA03G0160000.1"/>
    <property type="gene ID" value="ORGLA03G0160000"/>
</dbReference>
<dbReference type="OMA" id="PRKKPYE"/>
<keyword evidence="4" id="KW-1185">Reference proteome</keyword>
<dbReference type="Proteomes" id="UP000007306">
    <property type="component" value="Chromosome 3"/>
</dbReference>
<feature type="compositionally biased region" description="Basic residues" evidence="1">
    <location>
        <begin position="117"/>
        <end position="127"/>
    </location>
</feature>
<keyword evidence="2" id="KW-0732">Signal</keyword>
<reference evidence="3" key="1">
    <citation type="submission" date="2015-06" db="UniProtKB">
        <authorList>
            <consortium name="EnsemblPlants"/>
        </authorList>
    </citation>
    <scope>IDENTIFICATION</scope>
</reference>
<feature type="signal peptide" evidence="2">
    <location>
        <begin position="1"/>
        <end position="20"/>
    </location>
</feature>
<evidence type="ECO:0000256" key="2">
    <source>
        <dbReference type="SAM" id="SignalP"/>
    </source>
</evidence>
<evidence type="ECO:0000313" key="3">
    <source>
        <dbReference type="EnsemblPlants" id="ORGLA03G0160000.1"/>
    </source>
</evidence>
<evidence type="ECO:0000256" key="1">
    <source>
        <dbReference type="SAM" id="MobiDB-lite"/>
    </source>
</evidence>
<organism evidence="3 4">
    <name type="scientific">Oryza glaberrima</name>
    <name type="common">African rice</name>
    <dbReference type="NCBI Taxonomy" id="4538"/>
    <lineage>
        <taxon>Eukaryota</taxon>
        <taxon>Viridiplantae</taxon>
        <taxon>Streptophyta</taxon>
        <taxon>Embryophyta</taxon>
        <taxon>Tracheophyta</taxon>
        <taxon>Spermatophyta</taxon>
        <taxon>Magnoliopsida</taxon>
        <taxon>Liliopsida</taxon>
        <taxon>Poales</taxon>
        <taxon>Poaceae</taxon>
        <taxon>BOP clade</taxon>
        <taxon>Oryzoideae</taxon>
        <taxon>Oryzeae</taxon>
        <taxon>Oryzinae</taxon>
        <taxon>Oryza</taxon>
    </lineage>
</organism>
<accession>I1PB54</accession>
<proteinExistence type="predicted"/>
<dbReference type="Gramene" id="ORGLA03G0160000.1">
    <property type="protein sequence ID" value="ORGLA03G0160000.1"/>
    <property type="gene ID" value="ORGLA03G0160000"/>
</dbReference>